<dbReference type="InterPro" id="IPR020904">
    <property type="entry name" value="Sc_DH/Rdtase_CS"/>
</dbReference>
<dbReference type="InterPro" id="IPR036291">
    <property type="entry name" value="NAD(P)-bd_dom_sf"/>
</dbReference>
<evidence type="ECO:0000256" key="2">
    <source>
        <dbReference type="ARBA" id="ARBA00023002"/>
    </source>
</evidence>
<evidence type="ECO:0000313" key="6">
    <source>
        <dbReference type="Proteomes" id="UP001162741"/>
    </source>
</evidence>
<sequence length="265" mass="28866">MYFSNKIVLITGASSGIGKALALELAKQQAKLILTARRAEVLAEVQEECLQYTQHCKLLSFDLTDSAQIAPKAAEALQLFGGLDVLINNAGVSQRSPVTDTAPEVDRQIMEINFFSAVNLTKALLPHFVKQGHGHIIVMSSMAGLMGFPLRSAYSAAKHALHGFFETFQTEQPVKDLHTLIVCPGRINTPISLSALTGSGQQHGKMDDGQKNGIPADKCAQIILRAAEKKKKLIKIAKEEKILLAIKRVLPSLYYRIAHKAGMKP</sequence>
<dbReference type="SUPFAM" id="SSF51735">
    <property type="entry name" value="NAD(P)-binding Rossmann-fold domains"/>
    <property type="match status" value="1"/>
</dbReference>
<dbReference type="Proteomes" id="UP001162741">
    <property type="component" value="Chromosome"/>
</dbReference>
<dbReference type="NCBIfam" id="NF004825">
    <property type="entry name" value="PRK06181.1"/>
    <property type="match status" value="1"/>
</dbReference>
<dbReference type="PROSITE" id="PS00061">
    <property type="entry name" value="ADH_SHORT"/>
    <property type="match status" value="1"/>
</dbReference>
<evidence type="ECO:0000256" key="1">
    <source>
        <dbReference type="ARBA" id="ARBA00006484"/>
    </source>
</evidence>
<name>A0ABY6J092_9BACT</name>
<dbReference type="RefSeq" id="WP_244842277.1">
    <property type="nucleotide sequence ID" value="NZ_CP107006.1"/>
</dbReference>
<dbReference type="Gene3D" id="3.40.50.720">
    <property type="entry name" value="NAD(P)-binding Rossmann-like Domain"/>
    <property type="match status" value="1"/>
</dbReference>
<dbReference type="InterPro" id="IPR057326">
    <property type="entry name" value="KR_dom"/>
</dbReference>
<keyword evidence="2" id="KW-0560">Oxidoreductase</keyword>
<dbReference type="Pfam" id="PF00106">
    <property type="entry name" value="adh_short"/>
    <property type="match status" value="1"/>
</dbReference>
<evidence type="ECO:0000256" key="3">
    <source>
        <dbReference type="RuleBase" id="RU000363"/>
    </source>
</evidence>
<dbReference type="InterPro" id="IPR002347">
    <property type="entry name" value="SDR_fam"/>
</dbReference>
<organism evidence="5 6">
    <name type="scientific">Chitinophaga horti</name>
    <dbReference type="NCBI Taxonomy" id="2920382"/>
    <lineage>
        <taxon>Bacteria</taxon>
        <taxon>Pseudomonadati</taxon>
        <taxon>Bacteroidota</taxon>
        <taxon>Chitinophagia</taxon>
        <taxon>Chitinophagales</taxon>
        <taxon>Chitinophagaceae</taxon>
        <taxon>Chitinophaga</taxon>
    </lineage>
</organism>
<dbReference type="PANTHER" id="PTHR44196:SF1">
    <property type="entry name" value="DEHYDROGENASE_REDUCTASE SDR FAMILY MEMBER 7B"/>
    <property type="match status" value="1"/>
</dbReference>
<evidence type="ECO:0000259" key="4">
    <source>
        <dbReference type="SMART" id="SM00822"/>
    </source>
</evidence>
<evidence type="ECO:0000313" key="5">
    <source>
        <dbReference type="EMBL" id="UYQ92062.1"/>
    </source>
</evidence>
<reference evidence="5" key="1">
    <citation type="submission" date="2022-10" db="EMBL/GenBank/DDBJ databases">
        <title>Chitinophaga sp. nov., isolated from soil.</title>
        <authorList>
            <person name="Jeon C.O."/>
        </authorList>
    </citation>
    <scope>NUCLEOTIDE SEQUENCE</scope>
    <source>
        <strain evidence="5">R8</strain>
    </source>
</reference>
<dbReference type="PRINTS" id="PR00080">
    <property type="entry name" value="SDRFAMILY"/>
</dbReference>
<accession>A0ABY6J092</accession>
<keyword evidence="6" id="KW-1185">Reference proteome</keyword>
<protein>
    <submittedName>
        <fullName evidence="5">SDR family oxidoreductase</fullName>
    </submittedName>
</protein>
<dbReference type="PANTHER" id="PTHR44196">
    <property type="entry name" value="DEHYDROGENASE/REDUCTASE SDR FAMILY MEMBER 7B"/>
    <property type="match status" value="1"/>
</dbReference>
<dbReference type="EMBL" id="CP107006">
    <property type="protein sequence ID" value="UYQ92062.1"/>
    <property type="molecule type" value="Genomic_DNA"/>
</dbReference>
<gene>
    <name evidence="5" type="ORF">MKQ68_18405</name>
</gene>
<proteinExistence type="inferred from homology"/>
<comment type="similarity">
    <text evidence="1 3">Belongs to the short-chain dehydrogenases/reductases (SDR) family.</text>
</comment>
<dbReference type="PRINTS" id="PR00081">
    <property type="entry name" value="GDHRDH"/>
</dbReference>
<dbReference type="SMART" id="SM00822">
    <property type="entry name" value="PKS_KR"/>
    <property type="match status" value="1"/>
</dbReference>
<feature type="domain" description="Ketoreductase" evidence="4">
    <location>
        <begin position="6"/>
        <end position="190"/>
    </location>
</feature>